<dbReference type="PANTHER" id="PTHR43776:SF7">
    <property type="entry name" value="D,D-DIPEPTIDE TRANSPORT ATP-BINDING PROTEIN DDPF-RELATED"/>
    <property type="match status" value="1"/>
</dbReference>
<evidence type="ECO:0000256" key="2">
    <source>
        <dbReference type="ARBA" id="ARBA00022448"/>
    </source>
</evidence>
<organism evidence="6 7">
    <name type="scientific">Bacillus mesophilus</name>
    <dbReference type="NCBI Taxonomy" id="1808955"/>
    <lineage>
        <taxon>Bacteria</taxon>
        <taxon>Bacillati</taxon>
        <taxon>Bacillota</taxon>
        <taxon>Bacilli</taxon>
        <taxon>Bacillales</taxon>
        <taxon>Bacillaceae</taxon>
        <taxon>Bacillus</taxon>
    </lineage>
</organism>
<dbReference type="Pfam" id="PF00005">
    <property type="entry name" value="ABC_tran"/>
    <property type="match status" value="1"/>
</dbReference>
<dbReference type="InterPro" id="IPR003593">
    <property type="entry name" value="AAA+_ATPase"/>
</dbReference>
<proteinExistence type="inferred from homology"/>
<sequence length="258" mass="28952">MSLLKVDRLSKKYTKNVQALDDVSFSVNEGECIGIVGESGSGKSTLAKVLVGLESYRDGTVLFNGIPILPKKRDLLRQFRKNVQMIFQDSTSSLNPKLPVWKSILEPLDNFKEVSPSFLNIKGLSRKEIAEELMEIVGLDRSLSERYPEELSGGQKQRVGIARAISIEPLLLVCDEPTASLDVTVQVQILRLLKELQKTKNLTILFISHDLRAVSYLCEKVIVLKDGRMVDSFGLADLYQEERHEYTKALIKAASLDR</sequence>
<dbReference type="PANTHER" id="PTHR43776">
    <property type="entry name" value="TRANSPORT ATP-BINDING PROTEIN"/>
    <property type="match status" value="1"/>
</dbReference>
<dbReference type="SMART" id="SM00382">
    <property type="entry name" value="AAA"/>
    <property type="match status" value="1"/>
</dbReference>
<dbReference type="GO" id="GO:0016887">
    <property type="term" value="F:ATP hydrolysis activity"/>
    <property type="evidence" value="ECO:0007669"/>
    <property type="project" value="InterPro"/>
</dbReference>
<accession>A0A6M0QAN5</accession>
<dbReference type="GO" id="GO:0055085">
    <property type="term" value="P:transmembrane transport"/>
    <property type="evidence" value="ECO:0007669"/>
    <property type="project" value="UniProtKB-ARBA"/>
</dbReference>
<keyword evidence="2" id="KW-0813">Transport</keyword>
<dbReference type="EMBL" id="JAAIWM010000004">
    <property type="protein sequence ID" value="NEY72819.1"/>
    <property type="molecule type" value="Genomic_DNA"/>
</dbReference>
<reference evidence="6 7" key="1">
    <citation type="submission" date="2020-02" db="EMBL/GenBank/DDBJ databases">
        <title>Bacillus aquiflavi sp. nov., isolated from yellow water of strong flavor Chinese baijiu in Yibin region of China.</title>
        <authorList>
            <person name="Xie J."/>
        </authorList>
    </citation>
    <scope>NUCLEOTIDE SEQUENCE [LARGE SCALE GENOMIC DNA]</scope>
    <source>
        <strain evidence="6 7">SA4</strain>
    </source>
</reference>
<dbReference type="SUPFAM" id="SSF52540">
    <property type="entry name" value="P-loop containing nucleoside triphosphate hydrolases"/>
    <property type="match status" value="1"/>
</dbReference>
<dbReference type="GO" id="GO:0005524">
    <property type="term" value="F:ATP binding"/>
    <property type="evidence" value="ECO:0007669"/>
    <property type="project" value="UniProtKB-KW"/>
</dbReference>
<evidence type="ECO:0000259" key="5">
    <source>
        <dbReference type="PROSITE" id="PS50893"/>
    </source>
</evidence>
<dbReference type="InterPro" id="IPR017871">
    <property type="entry name" value="ABC_transporter-like_CS"/>
</dbReference>
<feature type="domain" description="ABC transporter" evidence="5">
    <location>
        <begin position="4"/>
        <end position="251"/>
    </location>
</feature>
<dbReference type="CDD" id="cd03257">
    <property type="entry name" value="ABC_NikE_OppD_transporters"/>
    <property type="match status" value="1"/>
</dbReference>
<evidence type="ECO:0000256" key="4">
    <source>
        <dbReference type="ARBA" id="ARBA00022840"/>
    </source>
</evidence>
<dbReference type="InterPro" id="IPR027417">
    <property type="entry name" value="P-loop_NTPase"/>
</dbReference>
<dbReference type="RefSeq" id="WP_163180258.1">
    <property type="nucleotide sequence ID" value="NZ_JAAIWM010000004.1"/>
</dbReference>
<protein>
    <submittedName>
        <fullName evidence="6">ABC transporter ATP-binding protein</fullName>
    </submittedName>
</protein>
<keyword evidence="4 6" id="KW-0067">ATP-binding</keyword>
<comment type="caution">
    <text evidence="6">The sequence shown here is derived from an EMBL/GenBank/DDBJ whole genome shotgun (WGS) entry which is preliminary data.</text>
</comment>
<dbReference type="Proteomes" id="UP000481043">
    <property type="component" value="Unassembled WGS sequence"/>
</dbReference>
<evidence type="ECO:0000256" key="1">
    <source>
        <dbReference type="ARBA" id="ARBA00005417"/>
    </source>
</evidence>
<dbReference type="InterPro" id="IPR050319">
    <property type="entry name" value="ABC_transp_ATP-bind"/>
</dbReference>
<dbReference type="AlphaFoldDB" id="A0A6M0QAN5"/>
<dbReference type="PROSITE" id="PS00211">
    <property type="entry name" value="ABC_TRANSPORTER_1"/>
    <property type="match status" value="1"/>
</dbReference>
<evidence type="ECO:0000313" key="6">
    <source>
        <dbReference type="EMBL" id="NEY72819.1"/>
    </source>
</evidence>
<evidence type="ECO:0000313" key="7">
    <source>
        <dbReference type="Proteomes" id="UP000481043"/>
    </source>
</evidence>
<comment type="similarity">
    <text evidence="1">Belongs to the ABC transporter superfamily.</text>
</comment>
<gene>
    <name evidence="6" type="ORF">G4D63_13860</name>
</gene>
<dbReference type="InterPro" id="IPR003439">
    <property type="entry name" value="ABC_transporter-like_ATP-bd"/>
</dbReference>
<name>A0A6M0QAN5_9BACI</name>
<keyword evidence="3" id="KW-0547">Nucleotide-binding</keyword>
<dbReference type="Gene3D" id="3.40.50.300">
    <property type="entry name" value="P-loop containing nucleotide triphosphate hydrolases"/>
    <property type="match status" value="1"/>
</dbReference>
<dbReference type="PROSITE" id="PS50893">
    <property type="entry name" value="ABC_TRANSPORTER_2"/>
    <property type="match status" value="1"/>
</dbReference>
<keyword evidence="7" id="KW-1185">Reference proteome</keyword>
<evidence type="ECO:0000256" key="3">
    <source>
        <dbReference type="ARBA" id="ARBA00022741"/>
    </source>
</evidence>